<evidence type="ECO:0000256" key="4">
    <source>
        <dbReference type="PROSITE-ProRule" id="PRU00409"/>
    </source>
</evidence>
<dbReference type="InterPro" id="IPR052032">
    <property type="entry name" value="ATP-dep_AA_Ligase"/>
</dbReference>
<dbReference type="AlphaFoldDB" id="A0A1V0TUH6"/>
<evidence type="ECO:0000256" key="2">
    <source>
        <dbReference type="ARBA" id="ARBA00022741"/>
    </source>
</evidence>
<dbReference type="GO" id="GO:0005524">
    <property type="term" value="F:ATP binding"/>
    <property type="evidence" value="ECO:0007669"/>
    <property type="project" value="UniProtKB-UniRule"/>
</dbReference>
<proteinExistence type="predicted"/>
<dbReference type="Gene3D" id="3.40.50.20">
    <property type="match status" value="1"/>
</dbReference>
<organism evidence="6 7">
    <name type="scientific">Streptomyces gilvosporeus</name>
    <dbReference type="NCBI Taxonomy" id="553510"/>
    <lineage>
        <taxon>Bacteria</taxon>
        <taxon>Bacillati</taxon>
        <taxon>Actinomycetota</taxon>
        <taxon>Actinomycetes</taxon>
        <taxon>Kitasatosporales</taxon>
        <taxon>Streptomycetaceae</taxon>
        <taxon>Streptomyces</taxon>
    </lineage>
</organism>
<evidence type="ECO:0000256" key="3">
    <source>
        <dbReference type="ARBA" id="ARBA00022840"/>
    </source>
</evidence>
<accession>A0A1V0TUH6</accession>
<dbReference type="OrthoDB" id="24041at2"/>
<dbReference type="SUPFAM" id="SSF56059">
    <property type="entry name" value="Glutathione synthetase ATP-binding domain-like"/>
    <property type="match status" value="1"/>
</dbReference>
<keyword evidence="2 4" id="KW-0547">Nucleotide-binding</keyword>
<evidence type="ECO:0000259" key="5">
    <source>
        <dbReference type="PROSITE" id="PS50975"/>
    </source>
</evidence>
<feature type="domain" description="ATP-grasp" evidence="5">
    <location>
        <begin position="122"/>
        <end position="324"/>
    </location>
</feature>
<dbReference type="Proteomes" id="UP000192726">
    <property type="component" value="Chromosome"/>
</dbReference>
<dbReference type="InterPro" id="IPR013815">
    <property type="entry name" value="ATP_grasp_subdomain_1"/>
</dbReference>
<dbReference type="PANTHER" id="PTHR43585">
    <property type="entry name" value="FUMIPYRROLE BIOSYNTHESIS PROTEIN C"/>
    <property type="match status" value="1"/>
</dbReference>
<dbReference type="Pfam" id="PF13535">
    <property type="entry name" value="ATP-grasp_4"/>
    <property type="match status" value="1"/>
</dbReference>
<dbReference type="EMBL" id="CP020569">
    <property type="protein sequence ID" value="ARF56541.1"/>
    <property type="molecule type" value="Genomic_DNA"/>
</dbReference>
<keyword evidence="7" id="KW-1185">Reference proteome</keyword>
<name>A0A1V0TUH6_9ACTN</name>
<dbReference type="Gene3D" id="3.30.1490.20">
    <property type="entry name" value="ATP-grasp fold, A domain"/>
    <property type="match status" value="1"/>
</dbReference>
<dbReference type="SMART" id="SM01209">
    <property type="entry name" value="GARS_A"/>
    <property type="match status" value="1"/>
</dbReference>
<dbReference type="InterPro" id="IPR011761">
    <property type="entry name" value="ATP-grasp"/>
</dbReference>
<protein>
    <recommendedName>
        <fullName evidence="5">ATP-grasp domain-containing protein</fullName>
    </recommendedName>
</protein>
<dbReference type="Gene3D" id="3.30.470.20">
    <property type="entry name" value="ATP-grasp fold, B domain"/>
    <property type="match status" value="1"/>
</dbReference>
<dbReference type="Pfam" id="PF18130">
    <property type="entry name" value="ATPgrasp_N"/>
    <property type="match status" value="1"/>
</dbReference>
<evidence type="ECO:0000313" key="7">
    <source>
        <dbReference type="Proteomes" id="UP000192726"/>
    </source>
</evidence>
<gene>
    <name evidence="6" type="ORF">B1H19_22295</name>
</gene>
<dbReference type="RefSeq" id="WP_083106575.1">
    <property type="nucleotide sequence ID" value="NZ_CP020569.1"/>
</dbReference>
<dbReference type="PROSITE" id="PS50975">
    <property type="entry name" value="ATP_GRASP"/>
    <property type="match status" value="1"/>
</dbReference>
<keyword evidence="1" id="KW-0436">Ligase</keyword>
<dbReference type="KEGG" id="sgv:B1H19_22295"/>
<dbReference type="InterPro" id="IPR041472">
    <property type="entry name" value="BL00235/CARNS1_N"/>
</dbReference>
<evidence type="ECO:0000313" key="6">
    <source>
        <dbReference type="EMBL" id="ARF56541.1"/>
    </source>
</evidence>
<keyword evidence="3 4" id="KW-0067">ATP-binding</keyword>
<dbReference type="GO" id="GO:0046872">
    <property type="term" value="F:metal ion binding"/>
    <property type="evidence" value="ECO:0007669"/>
    <property type="project" value="InterPro"/>
</dbReference>
<sequence>MAHVVFVDSGPAYLPALARAKQLGHRVTFVRPRDISMLQETSTPEERIAEALKPVDQVIALDALETDLESQLRQLHTRHPVDALLTTSEMAVLPTARAAESLGIRGTPVRHLAQAARKDVCRERLHAAHIRSPRHRTVTTADQARAAAAELGYPLVIKPSRGVAKEAAGIIRSPADLTAYFDGLHASRLLRSTALDAFLGTDLLMETYLEGELYSAEIAANGGDPRLLMLTRRKRAVHNELIEVAALMPADLPQEQAAEAERYMREIFRELRLTVGVYHVEFIMTKDGPALVEINSRMMGGSSPTIYEHVTQVDPFDILIREHLGEPCEAPAPPFGRAGIVVVFGSVTGGVAPPDIERRVARLREIYRPLRHGLGVRNGQQLPEITGNFSALGHFCLHAATPDGALARGRQLLSDMEAAFELPLARYR</sequence>
<dbReference type="GO" id="GO:0016874">
    <property type="term" value="F:ligase activity"/>
    <property type="evidence" value="ECO:0007669"/>
    <property type="project" value="UniProtKB-KW"/>
</dbReference>
<dbReference type="PANTHER" id="PTHR43585:SF2">
    <property type="entry name" value="ATP-GRASP ENZYME FSQD"/>
    <property type="match status" value="1"/>
</dbReference>
<dbReference type="STRING" id="553510.B1H19_22295"/>
<reference evidence="6 7" key="1">
    <citation type="submission" date="2017-04" db="EMBL/GenBank/DDBJ databases">
        <title>Complete Genome Sequence of Streptomyces gilvosporeus F607, a Capable Producer of Natamycin.</title>
        <authorList>
            <person name="Zong G."/>
            <person name="Zhong C."/>
            <person name="Fu J."/>
            <person name="Qin R."/>
            <person name="Cao G."/>
        </authorList>
    </citation>
    <scope>NUCLEOTIDE SEQUENCE [LARGE SCALE GENOMIC DNA]</scope>
    <source>
        <strain evidence="6 7">F607</strain>
    </source>
</reference>
<evidence type="ECO:0000256" key="1">
    <source>
        <dbReference type="ARBA" id="ARBA00022598"/>
    </source>
</evidence>